<gene>
    <name evidence="3" type="primary">fabG_16</name>
    <name evidence="3" type="ORF">CA54_60790</name>
</gene>
<comment type="caution">
    <text evidence="3">The sequence shown here is derived from an EMBL/GenBank/DDBJ whole genome shotgun (WGS) entry which is preliminary data.</text>
</comment>
<dbReference type="InterPro" id="IPR036291">
    <property type="entry name" value="NAD(P)-bd_dom_sf"/>
</dbReference>
<evidence type="ECO:0000256" key="2">
    <source>
        <dbReference type="ARBA" id="ARBA00023002"/>
    </source>
</evidence>
<dbReference type="PRINTS" id="PR00081">
    <property type="entry name" value="GDHRDH"/>
</dbReference>
<dbReference type="SUPFAM" id="SSF51735">
    <property type="entry name" value="NAD(P)-binding Rossmann-fold domains"/>
    <property type="match status" value="1"/>
</dbReference>
<proteinExistence type="inferred from homology"/>
<keyword evidence="4" id="KW-1185">Reference proteome</keyword>
<sequence>MAETRKRRVALITDTAQHIGPWVARALAERGHDLVISDPNVVIEGAETSAPNLVAELKEMGGKVEVVDIPDVNAAGAVQKLVDRAIDVFGGYDAAFIRPGIHSAGPWDKITKEEMMDNVNGNLLSTQYALQAVIPPLVAQKSGNVLIEVSATGAKNFPGVPAYGATRAAAKYLINATALDIAPHQVCLNGMGTMFCDYPGYRNTLGVNNPEALAEACKPIPMGRLGQPTEMAHMAASLLDGGCNYYTAQFVNLSGGWNGD</sequence>
<dbReference type="RefSeq" id="WP_146374456.1">
    <property type="nucleotide sequence ID" value="NZ_SJPP01000005.1"/>
</dbReference>
<reference evidence="3 4" key="1">
    <citation type="submission" date="2019-02" db="EMBL/GenBank/DDBJ databases">
        <title>Deep-cultivation of Planctomycetes and their phenomic and genomic characterization uncovers novel biology.</title>
        <authorList>
            <person name="Wiegand S."/>
            <person name="Jogler M."/>
            <person name="Boedeker C."/>
            <person name="Pinto D."/>
            <person name="Vollmers J."/>
            <person name="Rivas-Marin E."/>
            <person name="Kohn T."/>
            <person name="Peeters S.H."/>
            <person name="Heuer A."/>
            <person name="Rast P."/>
            <person name="Oberbeckmann S."/>
            <person name="Bunk B."/>
            <person name="Jeske O."/>
            <person name="Meyerdierks A."/>
            <person name="Storesund J.E."/>
            <person name="Kallscheuer N."/>
            <person name="Luecker S."/>
            <person name="Lage O.M."/>
            <person name="Pohl T."/>
            <person name="Merkel B.J."/>
            <person name="Hornburger P."/>
            <person name="Mueller R.-W."/>
            <person name="Bruemmer F."/>
            <person name="Labrenz M."/>
            <person name="Spormann A.M."/>
            <person name="Op Den Camp H."/>
            <person name="Overmann J."/>
            <person name="Amann R."/>
            <person name="Jetten M.S.M."/>
            <person name="Mascher T."/>
            <person name="Medema M.H."/>
            <person name="Devos D.P."/>
            <person name="Kaster A.-K."/>
            <person name="Ovreas L."/>
            <person name="Rohde M."/>
            <person name="Galperin M.Y."/>
            <person name="Jogler C."/>
        </authorList>
    </citation>
    <scope>NUCLEOTIDE SEQUENCE [LARGE SCALE GENOMIC DNA]</scope>
    <source>
        <strain evidence="3 4">CA54</strain>
    </source>
</reference>
<protein>
    <submittedName>
        <fullName evidence="3">3-oxoacyl-[acyl-carrier-protein] reductase FabG</fullName>
        <ecNumber evidence="3">1.1.1.100</ecNumber>
    </submittedName>
</protein>
<evidence type="ECO:0000313" key="3">
    <source>
        <dbReference type="EMBL" id="TWU04197.1"/>
    </source>
</evidence>
<dbReference type="EMBL" id="SJPP01000005">
    <property type="protein sequence ID" value="TWU04197.1"/>
    <property type="molecule type" value="Genomic_DNA"/>
</dbReference>
<dbReference type="Gene3D" id="3.40.50.720">
    <property type="entry name" value="NAD(P)-binding Rossmann-like Domain"/>
    <property type="match status" value="1"/>
</dbReference>
<evidence type="ECO:0000256" key="1">
    <source>
        <dbReference type="ARBA" id="ARBA00006484"/>
    </source>
</evidence>
<comment type="similarity">
    <text evidence="1">Belongs to the short-chain dehydrogenases/reductases (SDR) family.</text>
</comment>
<dbReference type="GO" id="GO:0004316">
    <property type="term" value="F:3-oxoacyl-[acyl-carrier-protein] reductase (NADPH) activity"/>
    <property type="evidence" value="ECO:0007669"/>
    <property type="project" value="UniProtKB-EC"/>
</dbReference>
<accession>A0A5C6AXG6</accession>
<name>A0A5C6AXG6_9PLAN</name>
<dbReference type="AlphaFoldDB" id="A0A5C6AXG6"/>
<organism evidence="3 4">
    <name type="scientific">Symmachiella macrocystis</name>
    <dbReference type="NCBI Taxonomy" id="2527985"/>
    <lineage>
        <taxon>Bacteria</taxon>
        <taxon>Pseudomonadati</taxon>
        <taxon>Planctomycetota</taxon>
        <taxon>Planctomycetia</taxon>
        <taxon>Planctomycetales</taxon>
        <taxon>Planctomycetaceae</taxon>
        <taxon>Symmachiella</taxon>
    </lineage>
</organism>
<dbReference type="Proteomes" id="UP000320735">
    <property type="component" value="Unassembled WGS sequence"/>
</dbReference>
<evidence type="ECO:0000313" key="4">
    <source>
        <dbReference type="Proteomes" id="UP000320735"/>
    </source>
</evidence>
<dbReference type="EC" id="1.1.1.100" evidence="3"/>
<dbReference type="InterPro" id="IPR002347">
    <property type="entry name" value="SDR_fam"/>
</dbReference>
<keyword evidence="2 3" id="KW-0560">Oxidoreductase</keyword>
<dbReference type="PANTHER" id="PTHR43639">
    <property type="entry name" value="OXIDOREDUCTASE, SHORT-CHAIN DEHYDROGENASE/REDUCTASE FAMILY (AFU_ORTHOLOGUE AFUA_5G02870)"/>
    <property type="match status" value="1"/>
</dbReference>
<dbReference type="Pfam" id="PF13561">
    <property type="entry name" value="adh_short_C2"/>
    <property type="match status" value="1"/>
</dbReference>
<dbReference type="PANTHER" id="PTHR43639:SF1">
    <property type="entry name" value="SHORT-CHAIN DEHYDROGENASE_REDUCTASE FAMILY PROTEIN"/>
    <property type="match status" value="1"/>
</dbReference>
<dbReference type="OrthoDB" id="9803333at2"/>